<evidence type="ECO:0000313" key="1">
    <source>
        <dbReference type="EMBL" id="WND03589.1"/>
    </source>
</evidence>
<dbReference type="KEGG" id="tmk:QGN29_04275"/>
<dbReference type="Proteomes" id="UP001268683">
    <property type="component" value="Chromosome"/>
</dbReference>
<evidence type="ECO:0000313" key="2">
    <source>
        <dbReference type="Proteomes" id="UP001268683"/>
    </source>
</evidence>
<organism evidence="1 2">
    <name type="scientific">Temperatibacter marinus</name>
    <dbReference type="NCBI Taxonomy" id="1456591"/>
    <lineage>
        <taxon>Bacteria</taxon>
        <taxon>Pseudomonadati</taxon>
        <taxon>Pseudomonadota</taxon>
        <taxon>Alphaproteobacteria</taxon>
        <taxon>Kordiimonadales</taxon>
        <taxon>Temperatibacteraceae</taxon>
        <taxon>Temperatibacter</taxon>
    </lineage>
</organism>
<name>A0AA52EJE1_9PROT</name>
<sequence length="222" mass="25288">MSVFIYLVLIILTAVNFPSLAEERESSCYLARKFTEDKSILSRFQKLYKSKGMCIKFLDMSYPKATSMFKYGNLDIDFARVAHYGTEENIPVVKINPAWITNEGMLVCRQGISCTSHTIPQLTVGSIRNTLWSKKFAVKAKKSLIVNNAKSLIRLIENERVDAILLSSFFKDRSFAKPKIPHTSIVLQNADIHIWVHKDLKQLFKVTKQIIPDIKLTLSQGS</sequence>
<dbReference type="AlphaFoldDB" id="A0AA52EJE1"/>
<keyword evidence="2" id="KW-1185">Reference proteome</keyword>
<dbReference type="EMBL" id="CP123872">
    <property type="protein sequence ID" value="WND03589.1"/>
    <property type="molecule type" value="Genomic_DNA"/>
</dbReference>
<gene>
    <name evidence="1" type="ORF">QGN29_04275</name>
</gene>
<reference evidence="1" key="1">
    <citation type="submission" date="2023-04" db="EMBL/GenBank/DDBJ databases">
        <title>Complete genome sequence of Temperatibacter marinus.</title>
        <authorList>
            <person name="Rong J.-C."/>
            <person name="Yi M.-L."/>
            <person name="Zhao Q."/>
        </authorList>
    </citation>
    <scope>NUCLEOTIDE SEQUENCE</scope>
    <source>
        <strain evidence="1">NBRC 110045</strain>
    </source>
</reference>
<accession>A0AA52EJE1</accession>
<protein>
    <submittedName>
        <fullName evidence="1">Uncharacterized protein</fullName>
    </submittedName>
</protein>
<dbReference type="RefSeq" id="WP_310799442.1">
    <property type="nucleotide sequence ID" value="NZ_CP123872.1"/>
</dbReference>
<proteinExistence type="predicted"/>